<name>A0ABS4KLP6_9FIRM</name>
<dbReference type="RefSeq" id="WP_209661764.1">
    <property type="nucleotide sequence ID" value="NZ_JAGGLI010000037.1"/>
</dbReference>
<comment type="caution">
    <text evidence="1">The sequence shown here is derived from an EMBL/GenBank/DDBJ whole genome shotgun (WGS) entry which is preliminary data.</text>
</comment>
<sequence length="68" mass="7987">MNNSGKGFKGLDLFSLVDGPKGKLYPDERDKVIKSWIRVFDIDSWDVFKVQGNIWEFNENHIKKIIYP</sequence>
<organism evidence="1 2">
    <name type="scientific">Acetoanaerobium pronyense</name>
    <dbReference type="NCBI Taxonomy" id="1482736"/>
    <lineage>
        <taxon>Bacteria</taxon>
        <taxon>Bacillati</taxon>
        <taxon>Bacillota</taxon>
        <taxon>Clostridia</taxon>
        <taxon>Peptostreptococcales</taxon>
        <taxon>Filifactoraceae</taxon>
        <taxon>Acetoanaerobium</taxon>
    </lineage>
</organism>
<dbReference type="Proteomes" id="UP001314903">
    <property type="component" value="Unassembled WGS sequence"/>
</dbReference>
<accession>A0ABS4KLP6</accession>
<reference evidence="1 2" key="1">
    <citation type="submission" date="2021-03" db="EMBL/GenBank/DDBJ databases">
        <title>Genomic Encyclopedia of Type Strains, Phase IV (KMG-IV): sequencing the most valuable type-strain genomes for metagenomic binning, comparative biology and taxonomic classification.</title>
        <authorList>
            <person name="Goeker M."/>
        </authorList>
    </citation>
    <scope>NUCLEOTIDE SEQUENCE [LARGE SCALE GENOMIC DNA]</scope>
    <source>
        <strain evidence="1 2">DSM 27512</strain>
    </source>
</reference>
<dbReference type="EMBL" id="JAGGLI010000037">
    <property type="protein sequence ID" value="MBP2028705.1"/>
    <property type="molecule type" value="Genomic_DNA"/>
</dbReference>
<protein>
    <submittedName>
        <fullName evidence="1">Uncharacterized protein</fullName>
    </submittedName>
</protein>
<gene>
    <name evidence="1" type="ORF">J2Z35_002535</name>
</gene>
<dbReference type="Pfam" id="PF12952">
    <property type="entry name" value="DUF3841"/>
    <property type="match status" value="1"/>
</dbReference>
<dbReference type="InterPro" id="IPR024211">
    <property type="entry name" value="DUF3841"/>
</dbReference>
<keyword evidence="2" id="KW-1185">Reference proteome</keyword>
<proteinExistence type="predicted"/>
<evidence type="ECO:0000313" key="1">
    <source>
        <dbReference type="EMBL" id="MBP2028705.1"/>
    </source>
</evidence>
<evidence type="ECO:0000313" key="2">
    <source>
        <dbReference type="Proteomes" id="UP001314903"/>
    </source>
</evidence>